<organism evidence="4 5">
    <name type="scientific">Clostridium niameyense</name>
    <dbReference type="NCBI Taxonomy" id="1622073"/>
    <lineage>
        <taxon>Bacteria</taxon>
        <taxon>Bacillati</taxon>
        <taxon>Bacillota</taxon>
        <taxon>Clostridia</taxon>
        <taxon>Eubacteriales</taxon>
        <taxon>Clostridiaceae</taxon>
        <taxon>Clostridium</taxon>
    </lineage>
</organism>
<comment type="caution">
    <text evidence="4">The sequence shown here is derived from an EMBL/GenBank/DDBJ whole genome shotgun (WGS) entry which is preliminary data.</text>
</comment>
<evidence type="ECO:0000259" key="3">
    <source>
        <dbReference type="SMART" id="SM00563"/>
    </source>
</evidence>
<evidence type="ECO:0000256" key="1">
    <source>
        <dbReference type="ARBA" id="ARBA00022679"/>
    </source>
</evidence>
<dbReference type="EMBL" id="SXDP01000005">
    <property type="protein sequence ID" value="NEZ47093.1"/>
    <property type="molecule type" value="Genomic_DNA"/>
</dbReference>
<evidence type="ECO:0000256" key="2">
    <source>
        <dbReference type="ARBA" id="ARBA00023315"/>
    </source>
</evidence>
<accession>A0A6M0RA22</accession>
<dbReference type="SUPFAM" id="SSF69593">
    <property type="entry name" value="Glycerol-3-phosphate (1)-acyltransferase"/>
    <property type="match status" value="1"/>
</dbReference>
<sequence>MISPKMIRLIGCLPKGPLKFIANTILNGYIRKYANITVSGYENLNDVEKPIIFICNHLSNSDALVLNRALKDQDITFIAGVKLNDNSLTKLGIEITKTIPIKPNTADKEAIYSIVKTLKAKNNILIFPEGTRSRTAGLIEPKKGVILIQKLSKATVIPLGITGTEKLLPINDKDMGLESFQFAKVNLNIGKPIEIPKKLKEENKHEYEDRVMDYFMYKIAELIPEEYRGIYAYKK</sequence>
<dbReference type="GO" id="GO:0003841">
    <property type="term" value="F:1-acylglycerol-3-phosphate O-acyltransferase activity"/>
    <property type="evidence" value="ECO:0007669"/>
    <property type="project" value="TreeGrafter"/>
</dbReference>
<dbReference type="SMART" id="SM00563">
    <property type="entry name" value="PlsC"/>
    <property type="match status" value="1"/>
</dbReference>
<name>A0A6M0RA22_9CLOT</name>
<dbReference type="GO" id="GO:0006654">
    <property type="term" value="P:phosphatidic acid biosynthetic process"/>
    <property type="evidence" value="ECO:0007669"/>
    <property type="project" value="TreeGrafter"/>
</dbReference>
<dbReference type="RefSeq" id="WP_050608269.1">
    <property type="nucleotide sequence ID" value="NZ_CABKUB010000006.1"/>
</dbReference>
<feature type="domain" description="Phospholipid/glycerol acyltransferase" evidence="3">
    <location>
        <begin position="51"/>
        <end position="164"/>
    </location>
</feature>
<dbReference type="AlphaFoldDB" id="A0A6M0RA22"/>
<dbReference type="PANTHER" id="PTHR10434:SF40">
    <property type="entry name" value="1-ACYL-SN-GLYCEROL-3-PHOSPHATE ACYLTRANSFERASE"/>
    <property type="match status" value="1"/>
</dbReference>
<dbReference type="PANTHER" id="PTHR10434">
    <property type="entry name" value="1-ACYL-SN-GLYCEROL-3-PHOSPHATE ACYLTRANSFERASE"/>
    <property type="match status" value="1"/>
</dbReference>
<evidence type="ECO:0000313" key="4">
    <source>
        <dbReference type="EMBL" id="NEZ47093.1"/>
    </source>
</evidence>
<keyword evidence="1 4" id="KW-0808">Transferase</keyword>
<dbReference type="OrthoDB" id="9803035at2"/>
<gene>
    <name evidence="4" type="ORF">FDF74_07705</name>
</gene>
<dbReference type="Pfam" id="PF01553">
    <property type="entry name" value="Acyltransferase"/>
    <property type="match status" value="1"/>
</dbReference>
<dbReference type="CDD" id="cd07989">
    <property type="entry name" value="LPLAT_AGPAT-like"/>
    <property type="match status" value="1"/>
</dbReference>
<dbReference type="Proteomes" id="UP000473885">
    <property type="component" value="Unassembled WGS sequence"/>
</dbReference>
<protein>
    <submittedName>
        <fullName evidence="4">1-acyl-sn-glycerol-3-phosphate acyltransferase</fullName>
    </submittedName>
</protein>
<keyword evidence="2 4" id="KW-0012">Acyltransferase</keyword>
<proteinExistence type="predicted"/>
<dbReference type="InterPro" id="IPR002123">
    <property type="entry name" value="Plipid/glycerol_acylTrfase"/>
</dbReference>
<reference evidence="4 5" key="1">
    <citation type="submission" date="2019-04" db="EMBL/GenBank/DDBJ databases">
        <title>Genome sequencing of Clostridium botulinum Groups I-IV and Clostridium butyricum.</title>
        <authorList>
            <person name="Brunt J."/>
            <person name="Van Vliet A.H.M."/>
            <person name="Stringer S.C."/>
            <person name="Carter A.T."/>
            <person name="Peck M.W."/>
        </authorList>
    </citation>
    <scope>NUCLEOTIDE SEQUENCE [LARGE SCALE GENOMIC DNA]</scope>
    <source>
        <strain evidence="4 5">IFR 18/094</strain>
    </source>
</reference>
<evidence type="ECO:0000313" key="5">
    <source>
        <dbReference type="Proteomes" id="UP000473885"/>
    </source>
</evidence>
<keyword evidence="5" id="KW-1185">Reference proteome</keyword>